<dbReference type="PROSITE" id="PS51518">
    <property type="entry name" value="SGF29_C"/>
    <property type="match status" value="1"/>
</dbReference>
<evidence type="ECO:0000256" key="1">
    <source>
        <dbReference type="ARBA" id="ARBA00004123"/>
    </source>
</evidence>
<evidence type="ECO:0000256" key="5">
    <source>
        <dbReference type="SAM" id="MobiDB-lite"/>
    </source>
</evidence>
<feature type="compositionally biased region" description="Polar residues" evidence="5">
    <location>
        <begin position="95"/>
        <end position="127"/>
    </location>
</feature>
<name>A0A9P5TRL9_GYMJU</name>
<dbReference type="InterPro" id="IPR047288">
    <property type="entry name" value="Tudor_SGF29_rpt1"/>
</dbReference>
<comment type="caution">
    <text evidence="7">The sequence shown here is derived from an EMBL/GenBank/DDBJ whole genome shotgun (WGS) entry which is preliminary data.</text>
</comment>
<dbReference type="EMBL" id="JADNYJ010000010">
    <property type="protein sequence ID" value="KAF8908970.1"/>
    <property type="molecule type" value="Genomic_DNA"/>
</dbReference>
<proteinExistence type="predicted"/>
<keyword evidence="8" id="KW-1185">Reference proteome</keyword>
<accession>A0A9P5TRL9</accession>
<evidence type="ECO:0000256" key="4">
    <source>
        <dbReference type="ARBA" id="ARBA00023242"/>
    </source>
</evidence>
<dbReference type="GO" id="GO:0005634">
    <property type="term" value="C:nucleus"/>
    <property type="evidence" value="ECO:0007669"/>
    <property type="project" value="UniProtKB-SubCell"/>
</dbReference>
<evidence type="ECO:0000259" key="6">
    <source>
        <dbReference type="PROSITE" id="PS51518"/>
    </source>
</evidence>
<dbReference type="Gene3D" id="2.30.30.140">
    <property type="match status" value="2"/>
</dbReference>
<dbReference type="AlphaFoldDB" id="A0A9P5TRL9"/>
<sequence>MDSRRRAAPTRPASTEVNRLISAWPTDDTVPAEGLGGLKATQAKLTSGLTEITSAAEQELKAIDDAIERVSVLIALRKAPETLPSVEKRKRPKATSPSGTPIPNASALGNTRSVSITLPPRTSSVGPNPNPRDSRMKKDLVTKQQALQPGRKVAFRPPKSTETEEGTWIVAVINRLLSSDKQGVKYEVQDAEPQEDGQPGAIYTAGLKSILPLPDPEAPSGSPAHLSLHPTFPVGSVVLALYPDTSCFYRAEVISVPIPDRSSPSAKYTPTYHVKFEDDDDMIHTVPAHHVVQFPSHHL</sequence>
<evidence type="ECO:0000313" key="7">
    <source>
        <dbReference type="EMBL" id="KAF8908970.1"/>
    </source>
</evidence>
<reference evidence="7" key="1">
    <citation type="submission" date="2020-11" db="EMBL/GenBank/DDBJ databases">
        <authorList>
            <consortium name="DOE Joint Genome Institute"/>
            <person name="Ahrendt S."/>
            <person name="Riley R."/>
            <person name="Andreopoulos W."/>
            <person name="LaButti K."/>
            <person name="Pangilinan J."/>
            <person name="Ruiz-duenas F.J."/>
            <person name="Barrasa J.M."/>
            <person name="Sanchez-Garcia M."/>
            <person name="Camarero S."/>
            <person name="Miyauchi S."/>
            <person name="Serrano A."/>
            <person name="Linde D."/>
            <person name="Babiker R."/>
            <person name="Drula E."/>
            <person name="Ayuso-Fernandez I."/>
            <person name="Pacheco R."/>
            <person name="Padilla G."/>
            <person name="Ferreira P."/>
            <person name="Barriuso J."/>
            <person name="Kellner H."/>
            <person name="Castanera R."/>
            <person name="Alfaro M."/>
            <person name="Ramirez L."/>
            <person name="Pisabarro A.G."/>
            <person name="Kuo A."/>
            <person name="Tritt A."/>
            <person name="Lipzen A."/>
            <person name="He G."/>
            <person name="Yan M."/>
            <person name="Ng V."/>
            <person name="Cullen D."/>
            <person name="Martin F."/>
            <person name="Rosso M.-N."/>
            <person name="Henrissat B."/>
            <person name="Hibbett D."/>
            <person name="Martinez A.T."/>
            <person name="Grigoriev I.V."/>
        </authorList>
    </citation>
    <scope>NUCLEOTIDE SEQUENCE</scope>
    <source>
        <strain evidence="7">AH 44721</strain>
    </source>
</reference>
<evidence type="ECO:0000313" key="8">
    <source>
        <dbReference type="Proteomes" id="UP000724874"/>
    </source>
</evidence>
<dbReference type="CDD" id="cd20393">
    <property type="entry name" value="Tudor_SGF29_rpt1"/>
    <property type="match status" value="1"/>
</dbReference>
<dbReference type="CDD" id="cd20394">
    <property type="entry name" value="Tudor_SGF29_rpt2"/>
    <property type="match status" value="1"/>
</dbReference>
<dbReference type="PANTHER" id="PTHR21539:SF0">
    <property type="entry name" value="SAGA-ASSOCIATED FACTOR 29"/>
    <property type="match status" value="1"/>
</dbReference>
<gene>
    <name evidence="7" type="ORF">CPB84DRAFT_1822005</name>
</gene>
<dbReference type="InterPro" id="IPR037802">
    <property type="entry name" value="SGF29"/>
</dbReference>
<comment type="subcellular location">
    <subcellularLocation>
        <location evidence="1">Nucleus</location>
    </subcellularLocation>
</comment>
<keyword evidence="4" id="KW-0539">Nucleus</keyword>
<keyword evidence="3" id="KW-0804">Transcription</keyword>
<keyword evidence="2" id="KW-0805">Transcription regulation</keyword>
<dbReference type="PANTHER" id="PTHR21539">
    <property type="entry name" value="SAGA-ASSOCIATED FACTOR 29"/>
    <property type="match status" value="1"/>
</dbReference>
<dbReference type="Proteomes" id="UP000724874">
    <property type="component" value="Unassembled WGS sequence"/>
</dbReference>
<dbReference type="Pfam" id="PF07039">
    <property type="entry name" value="SGF29_Tudor"/>
    <property type="match status" value="1"/>
</dbReference>
<feature type="region of interest" description="Disordered" evidence="5">
    <location>
        <begin position="84"/>
        <end position="160"/>
    </location>
</feature>
<dbReference type="InterPro" id="IPR047287">
    <property type="entry name" value="Tudor_SGF29_rpt2"/>
</dbReference>
<evidence type="ECO:0000256" key="2">
    <source>
        <dbReference type="ARBA" id="ARBA00023015"/>
    </source>
</evidence>
<dbReference type="OrthoDB" id="10265994at2759"/>
<feature type="compositionally biased region" description="Basic and acidic residues" evidence="5">
    <location>
        <begin position="132"/>
        <end position="141"/>
    </location>
</feature>
<feature type="domain" description="SGF29 C-terminal" evidence="6">
    <location>
        <begin position="143"/>
        <end position="299"/>
    </location>
</feature>
<dbReference type="InterPro" id="IPR010750">
    <property type="entry name" value="SGF29_tudor-like_dom"/>
</dbReference>
<dbReference type="GO" id="GO:0000124">
    <property type="term" value="C:SAGA complex"/>
    <property type="evidence" value="ECO:0007669"/>
    <property type="project" value="InterPro"/>
</dbReference>
<evidence type="ECO:0000256" key="3">
    <source>
        <dbReference type="ARBA" id="ARBA00023163"/>
    </source>
</evidence>
<protein>
    <submittedName>
        <fullName evidence="7">SGF29 tudor-like domain-containing protein</fullName>
    </submittedName>
</protein>
<organism evidence="7 8">
    <name type="scientific">Gymnopilus junonius</name>
    <name type="common">Spectacular rustgill mushroom</name>
    <name type="synonym">Gymnopilus spectabilis subsp. junonius</name>
    <dbReference type="NCBI Taxonomy" id="109634"/>
    <lineage>
        <taxon>Eukaryota</taxon>
        <taxon>Fungi</taxon>
        <taxon>Dikarya</taxon>
        <taxon>Basidiomycota</taxon>
        <taxon>Agaricomycotina</taxon>
        <taxon>Agaricomycetes</taxon>
        <taxon>Agaricomycetidae</taxon>
        <taxon>Agaricales</taxon>
        <taxon>Agaricineae</taxon>
        <taxon>Hymenogastraceae</taxon>
        <taxon>Gymnopilus</taxon>
    </lineage>
</organism>